<comment type="caution">
    <text evidence="13">The sequence shown here is derived from an EMBL/GenBank/DDBJ whole genome shotgun (WGS) entry which is preliminary data.</text>
</comment>
<dbReference type="Pfam" id="PF00171">
    <property type="entry name" value="Aldedh"/>
    <property type="match status" value="1"/>
</dbReference>
<evidence type="ECO:0000256" key="7">
    <source>
        <dbReference type="ARBA" id="ARBA00049024"/>
    </source>
</evidence>
<evidence type="ECO:0000256" key="8">
    <source>
        <dbReference type="ARBA" id="ARBA00059423"/>
    </source>
</evidence>
<reference evidence="13" key="1">
    <citation type="journal article" date="2021" name="Nat. Commun.">
        <title>Genetic determinants of endophytism in the Arabidopsis root mycobiome.</title>
        <authorList>
            <person name="Mesny F."/>
            <person name="Miyauchi S."/>
            <person name="Thiergart T."/>
            <person name="Pickel B."/>
            <person name="Atanasova L."/>
            <person name="Karlsson M."/>
            <person name="Huettel B."/>
            <person name="Barry K.W."/>
            <person name="Haridas S."/>
            <person name="Chen C."/>
            <person name="Bauer D."/>
            <person name="Andreopoulos W."/>
            <person name="Pangilinan J."/>
            <person name="LaButti K."/>
            <person name="Riley R."/>
            <person name="Lipzen A."/>
            <person name="Clum A."/>
            <person name="Drula E."/>
            <person name="Henrissat B."/>
            <person name="Kohler A."/>
            <person name="Grigoriev I.V."/>
            <person name="Martin F.M."/>
            <person name="Hacquard S."/>
        </authorList>
    </citation>
    <scope>NUCLEOTIDE SEQUENCE</scope>
    <source>
        <strain evidence="13">MPI-CAGE-AT-0023</strain>
    </source>
</reference>
<comment type="pathway">
    <text evidence="1">Amino-acid biosynthesis; L-proline biosynthesis; L-glutamate 5-semialdehyde from L-glutamate: step 2/2.</text>
</comment>
<evidence type="ECO:0000313" key="14">
    <source>
        <dbReference type="Proteomes" id="UP000720189"/>
    </source>
</evidence>
<dbReference type="PIRSF" id="PIRSF000151">
    <property type="entry name" value="GPR"/>
    <property type="match status" value="1"/>
</dbReference>
<dbReference type="EMBL" id="JAGMUX010000006">
    <property type="protein sequence ID" value="KAH7255664.1"/>
    <property type="molecule type" value="Genomic_DNA"/>
</dbReference>
<dbReference type="InterPro" id="IPR000965">
    <property type="entry name" value="GPR_dom"/>
</dbReference>
<dbReference type="InterPro" id="IPR020593">
    <property type="entry name" value="G-glutamylP_reductase_CS"/>
</dbReference>
<keyword evidence="3" id="KW-0028">Amino-acid biosynthesis</keyword>
<keyword evidence="6" id="KW-0560">Oxidoreductase</keyword>
<dbReference type="NCBIfam" id="TIGR00407">
    <property type="entry name" value="proA"/>
    <property type="match status" value="1"/>
</dbReference>
<comment type="function">
    <text evidence="8">Catalyzes the NADPH dependent reduction of L-gamma-glutamyl 5-phosphate into L-glutamate 5-semialdehyde and phosphate. The product spontaneously undergoes cyclization to form 1-pyrroline-5-carboxylate.</text>
</comment>
<gene>
    <name evidence="13" type="ORF">BKA55DRAFT_564705</name>
</gene>
<keyword evidence="5" id="KW-0521">NADP</keyword>
<sequence length="445" mass="47351">MSLTNASPEAAASAAKTASFTLATLPASERNHALEAIHAALTASKDEILAANAKDLELARKAASEGGLSQALVSRLDLGKKGKWEDMLKGILDVRDLNDPIGQIQMRTKLDDDLIMERVSCPIGVLLIIFEARPEVIANIASLAIKSGNAAILKGGKESTESFVAISKVISSALETTKVPNSAIQLVTTRDVISQLLAQDRYIDLVIPRGSNELVRYIKESTKIPVLGHADGLCHIYLTASANKEKATTAIVDSKTSYPAACNAVETLLVQDSALNTVFPAVASALAAKGVSLRVDEPSKAAISSLSLEGVQDATPQDYDTEHLSLTIGVKTVSSIDEAIAHINTHGSHHTDAIMSSDSAEAERFMNEVDSAGVYWNAATRLADGMRYGFGTEVGISTNKIHSRGPVGLDGLTIYKYKIRGDYQATADYGDGEGKKPWKHEKLAL</sequence>
<dbReference type="PANTHER" id="PTHR11063">
    <property type="entry name" value="GLUTAMATE SEMIALDEHYDE DEHYDROGENASE"/>
    <property type="match status" value="1"/>
</dbReference>
<protein>
    <recommendedName>
        <fullName evidence="2">glutamate-5-semialdehyde dehydrogenase</fullName>
        <ecNumber evidence="2">1.2.1.41</ecNumber>
    </recommendedName>
    <alternativeName>
        <fullName evidence="11">Glutamate-5-semialdehyde dehydrogenase</fullName>
    </alternativeName>
    <alternativeName>
        <fullName evidence="10">Glutamyl-gamma-semialdehyde dehydrogenase</fullName>
    </alternativeName>
</protein>
<evidence type="ECO:0000256" key="9">
    <source>
        <dbReference type="ARBA" id="ARBA00060997"/>
    </source>
</evidence>
<dbReference type="HAMAP" id="MF_00412">
    <property type="entry name" value="ProA"/>
    <property type="match status" value="1"/>
</dbReference>
<dbReference type="SUPFAM" id="SSF53720">
    <property type="entry name" value="ALDH-like"/>
    <property type="match status" value="1"/>
</dbReference>
<dbReference type="AlphaFoldDB" id="A0A9P9HDI1"/>
<dbReference type="OrthoDB" id="1934954at2759"/>
<dbReference type="InterPro" id="IPR015590">
    <property type="entry name" value="Aldehyde_DH_dom"/>
</dbReference>
<evidence type="ECO:0000256" key="2">
    <source>
        <dbReference type="ARBA" id="ARBA00013002"/>
    </source>
</evidence>
<evidence type="ECO:0000256" key="6">
    <source>
        <dbReference type="ARBA" id="ARBA00023002"/>
    </source>
</evidence>
<dbReference type="InterPro" id="IPR016163">
    <property type="entry name" value="Ald_DH_C"/>
</dbReference>
<name>A0A9P9HDI1_FUSRE</name>
<comment type="similarity">
    <text evidence="9">Belongs to the gamma-glutamyl phosphate reductase family.</text>
</comment>
<dbReference type="InterPro" id="IPR016162">
    <property type="entry name" value="Ald_DH_N"/>
</dbReference>
<accession>A0A9P9HDI1</accession>
<proteinExistence type="inferred from homology"/>
<dbReference type="Proteomes" id="UP000720189">
    <property type="component" value="Unassembled WGS sequence"/>
</dbReference>
<keyword evidence="4" id="KW-0641">Proline biosynthesis</keyword>
<dbReference type="GO" id="GO:0004350">
    <property type="term" value="F:glutamate-5-semialdehyde dehydrogenase activity"/>
    <property type="evidence" value="ECO:0007669"/>
    <property type="project" value="UniProtKB-EC"/>
</dbReference>
<dbReference type="RefSeq" id="XP_046051233.1">
    <property type="nucleotide sequence ID" value="XM_046192506.1"/>
</dbReference>
<keyword evidence="14" id="KW-1185">Reference proteome</keyword>
<dbReference type="FunFam" id="3.40.309.10:FF:000006">
    <property type="entry name" value="Gamma-glutamyl phosphate reductase"/>
    <property type="match status" value="1"/>
</dbReference>
<dbReference type="PROSITE" id="PS01223">
    <property type="entry name" value="PROA"/>
    <property type="match status" value="1"/>
</dbReference>
<evidence type="ECO:0000256" key="5">
    <source>
        <dbReference type="ARBA" id="ARBA00022857"/>
    </source>
</evidence>
<evidence type="ECO:0000256" key="4">
    <source>
        <dbReference type="ARBA" id="ARBA00022650"/>
    </source>
</evidence>
<evidence type="ECO:0000256" key="10">
    <source>
        <dbReference type="ARBA" id="ARBA00075718"/>
    </source>
</evidence>
<dbReference type="CDD" id="cd07079">
    <property type="entry name" value="ALDH_F18-19_ProA-GPR"/>
    <property type="match status" value="1"/>
</dbReference>
<evidence type="ECO:0000256" key="1">
    <source>
        <dbReference type="ARBA" id="ARBA00004985"/>
    </source>
</evidence>
<dbReference type="GO" id="GO:0008652">
    <property type="term" value="P:amino acid biosynthetic process"/>
    <property type="evidence" value="ECO:0007669"/>
    <property type="project" value="UniProtKB-KW"/>
</dbReference>
<dbReference type="EC" id="1.2.1.41" evidence="2"/>
<dbReference type="GeneID" id="70222460"/>
<comment type="catalytic activity">
    <reaction evidence="7">
        <text>L-glutamate 5-semialdehyde + phosphate + NADP(+) = L-glutamyl 5-phosphate + NADPH + H(+)</text>
        <dbReference type="Rhea" id="RHEA:19541"/>
        <dbReference type="ChEBI" id="CHEBI:15378"/>
        <dbReference type="ChEBI" id="CHEBI:43474"/>
        <dbReference type="ChEBI" id="CHEBI:57783"/>
        <dbReference type="ChEBI" id="CHEBI:58066"/>
        <dbReference type="ChEBI" id="CHEBI:58274"/>
        <dbReference type="ChEBI" id="CHEBI:58349"/>
        <dbReference type="EC" id="1.2.1.41"/>
    </reaction>
</comment>
<dbReference type="NCBIfam" id="NF001221">
    <property type="entry name" value="PRK00197.1"/>
    <property type="match status" value="1"/>
</dbReference>
<dbReference type="InterPro" id="IPR016161">
    <property type="entry name" value="Ald_DH/histidinol_DH"/>
</dbReference>
<evidence type="ECO:0000313" key="13">
    <source>
        <dbReference type="EMBL" id="KAH7255664.1"/>
    </source>
</evidence>
<organism evidence="13 14">
    <name type="scientific">Fusarium redolens</name>
    <dbReference type="NCBI Taxonomy" id="48865"/>
    <lineage>
        <taxon>Eukaryota</taxon>
        <taxon>Fungi</taxon>
        <taxon>Dikarya</taxon>
        <taxon>Ascomycota</taxon>
        <taxon>Pezizomycotina</taxon>
        <taxon>Sordariomycetes</taxon>
        <taxon>Hypocreomycetidae</taxon>
        <taxon>Hypocreales</taxon>
        <taxon>Nectriaceae</taxon>
        <taxon>Fusarium</taxon>
        <taxon>Fusarium redolens species complex</taxon>
    </lineage>
</organism>
<evidence type="ECO:0000256" key="3">
    <source>
        <dbReference type="ARBA" id="ARBA00022605"/>
    </source>
</evidence>
<dbReference type="Gene3D" id="3.40.605.10">
    <property type="entry name" value="Aldehyde Dehydrogenase, Chain A, domain 1"/>
    <property type="match status" value="1"/>
</dbReference>
<evidence type="ECO:0000259" key="12">
    <source>
        <dbReference type="Pfam" id="PF00171"/>
    </source>
</evidence>
<evidence type="ECO:0000256" key="11">
    <source>
        <dbReference type="ARBA" id="ARBA00077451"/>
    </source>
</evidence>
<dbReference type="PANTHER" id="PTHR11063:SF8">
    <property type="entry name" value="DELTA-1-PYRROLINE-5-CARBOXYLATE SYNTHASE"/>
    <property type="match status" value="1"/>
</dbReference>
<dbReference type="GO" id="GO:0050661">
    <property type="term" value="F:NADP binding"/>
    <property type="evidence" value="ECO:0007669"/>
    <property type="project" value="InterPro"/>
</dbReference>
<feature type="domain" description="Aldehyde dehydrogenase" evidence="12">
    <location>
        <begin position="6"/>
        <end position="298"/>
    </location>
</feature>
<dbReference type="Gene3D" id="3.40.309.10">
    <property type="entry name" value="Aldehyde Dehydrogenase, Chain A, domain 2"/>
    <property type="match status" value="1"/>
</dbReference>
<dbReference type="InterPro" id="IPR012134">
    <property type="entry name" value="Glu-5-SA_DH"/>
</dbReference>